<dbReference type="EMBL" id="QGLE01000009">
    <property type="protein sequence ID" value="PWR20325.1"/>
    <property type="molecule type" value="Genomic_DNA"/>
</dbReference>
<protein>
    <submittedName>
        <fullName evidence="2">Uncharacterized protein</fullName>
    </submittedName>
</protein>
<gene>
    <name evidence="2" type="ORF">DKG74_15065</name>
</gene>
<dbReference type="Gene3D" id="1.10.287.1490">
    <property type="match status" value="1"/>
</dbReference>
<dbReference type="Proteomes" id="UP000245461">
    <property type="component" value="Unassembled WGS sequence"/>
</dbReference>
<organism evidence="2 3">
    <name type="scientific">Zavarzinia aquatilis</name>
    <dbReference type="NCBI Taxonomy" id="2211142"/>
    <lineage>
        <taxon>Bacteria</taxon>
        <taxon>Pseudomonadati</taxon>
        <taxon>Pseudomonadota</taxon>
        <taxon>Alphaproteobacteria</taxon>
        <taxon>Rhodospirillales</taxon>
        <taxon>Zavarziniaceae</taxon>
        <taxon>Zavarzinia</taxon>
    </lineage>
</organism>
<dbReference type="AlphaFoldDB" id="A0A317E5N7"/>
<name>A0A317E5N7_9PROT</name>
<comment type="caution">
    <text evidence="2">The sequence shown here is derived from an EMBL/GenBank/DDBJ whole genome shotgun (WGS) entry which is preliminary data.</text>
</comment>
<accession>A0A317E5N7</accession>
<reference evidence="2 3" key="1">
    <citation type="submission" date="2018-05" db="EMBL/GenBank/DDBJ databases">
        <title>Zavarzinia sp. HR-AS.</title>
        <authorList>
            <person name="Lee Y."/>
            <person name="Jeon C.O."/>
        </authorList>
    </citation>
    <scope>NUCLEOTIDE SEQUENCE [LARGE SCALE GENOMIC DNA]</scope>
    <source>
        <strain evidence="2 3">HR-AS</strain>
    </source>
</reference>
<feature type="coiled-coil region" evidence="1">
    <location>
        <begin position="4"/>
        <end position="137"/>
    </location>
</feature>
<dbReference type="OrthoDB" id="7284086at2"/>
<dbReference type="RefSeq" id="WP_109906999.1">
    <property type="nucleotide sequence ID" value="NZ_QGLE01000009.1"/>
</dbReference>
<evidence type="ECO:0000313" key="3">
    <source>
        <dbReference type="Proteomes" id="UP000245461"/>
    </source>
</evidence>
<evidence type="ECO:0000313" key="2">
    <source>
        <dbReference type="EMBL" id="PWR20325.1"/>
    </source>
</evidence>
<keyword evidence="3" id="KW-1185">Reference proteome</keyword>
<sequence>MDRLAAAEARLAVALDRLEAATGTLPSAVDPTVHATLVDEYDRLNRDVDELAQALEDARSDNRQLEARIAELAVENSALKDREPAPAVAPTLDADLERRLRDAEAFAEEALNELDDVRKEMAELKAALAQAEKLGAQRQADLFRLESANEAAAKRIDQTIGRLDRAIAE</sequence>
<keyword evidence="1" id="KW-0175">Coiled coil</keyword>
<proteinExistence type="predicted"/>
<evidence type="ECO:0000256" key="1">
    <source>
        <dbReference type="SAM" id="Coils"/>
    </source>
</evidence>